<proteinExistence type="predicted"/>
<reference evidence="1 2" key="1">
    <citation type="submission" date="2024-01" db="EMBL/GenBank/DDBJ databases">
        <title>Comparative genomics of Cryptococcus and Kwoniella reveals pathogenesis evolution and contrasting modes of karyotype evolution via chromosome fusion or intercentromeric recombination.</title>
        <authorList>
            <person name="Coelho M.A."/>
            <person name="David-Palma M."/>
            <person name="Shea T."/>
            <person name="Bowers K."/>
            <person name="McGinley-Smith S."/>
            <person name="Mohammad A.W."/>
            <person name="Gnirke A."/>
            <person name="Yurkov A.M."/>
            <person name="Nowrousian M."/>
            <person name="Sun S."/>
            <person name="Cuomo C.A."/>
            <person name="Heitman J."/>
        </authorList>
    </citation>
    <scope>NUCLEOTIDE SEQUENCE [LARGE SCALE GENOMIC DNA]</scope>
    <source>
        <strain evidence="1">CBS 11374</strain>
    </source>
</reference>
<gene>
    <name evidence="1" type="ORF">IL334_001445</name>
</gene>
<protein>
    <submittedName>
        <fullName evidence="1">Uncharacterized protein</fullName>
    </submittedName>
</protein>
<name>A0ABZ1CSK4_9TREE</name>
<dbReference type="GeneID" id="87953576"/>
<dbReference type="RefSeq" id="XP_062789253.1">
    <property type="nucleotide sequence ID" value="XM_062933202.1"/>
</dbReference>
<keyword evidence="2" id="KW-1185">Reference proteome</keyword>
<dbReference type="EMBL" id="CP141882">
    <property type="protein sequence ID" value="WRT64513.1"/>
    <property type="molecule type" value="Genomic_DNA"/>
</dbReference>
<accession>A0ABZ1CSK4</accession>
<organism evidence="1 2">
    <name type="scientific">Kwoniella shivajii</name>
    <dbReference type="NCBI Taxonomy" id="564305"/>
    <lineage>
        <taxon>Eukaryota</taxon>
        <taxon>Fungi</taxon>
        <taxon>Dikarya</taxon>
        <taxon>Basidiomycota</taxon>
        <taxon>Agaricomycotina</taxon>
        <taxon>Tremellomycetes</taxon>
        <taxon>Tremellales</taxon>
        <taxon>Cryptococcaceae</taxon>
        <taxon>Kwoniella</taxon>
    </lineage>
</organism>
<evidence type="ECO:0000313" key="2">
    <source>
        <dbReference type="Proteomes" id="UP001329825"/>
    </source>
</evidence>
<evidence type="ECO:0000313" key="1">
    <source>
        <dbReference type="EMBL" id="WRT64513.1"/>
    </source>
</evidence>
<dbReference type="Proteomes" id="UP001329825">
    <property type="component" value="Chromosome 2"/>
</dbReference>
<sequence>MNDRPSIFDAASLGEPVIVRSRTSDTYTFALSGEATGKTPITVTCTEPVDLRSSLDEGFRQQVPLFKNSTFFYSKKLHDASDSGNKPSTLKSAPHFTTPLEAYSRVAEQVGHNLYKSYDIFDDAIKHPSTIPHYQHSQNDLLKARDISMNNIRSFISFDEKEFNDISRENEQSHDRLLTAVDAAHDSGDLSDNLWKAYKDFVRVDHNTRKTRSEMSHYKNHQRLFKRIGSERERASIGQTVHRHAEIHRAATEGTWRNSWDELASITGEKWEYNQGLQALLAIFGISTEGTESSTANEHI</sequence>